<evidence type="ECO:0000256" key="1">
    <source>
        <dbReference type="SAM" id="SignalP"/>
    </source>
</evidence>
<proteinExistence type="predicted"/>
<dbReference type="AlphaFoldDB" id="A0A432YAQ3"/>
<feature type="signal peptide" evidence="1">
    <location>
        <begin position="1"/>
        <end position="25"/>
    </location>
</feature>
<feature type="chain" id="PRO_5019135973" evidence="1">
    <location>
        <begin position="26"/>
        <end position="168"/>
    </location>
</feature>
<dbReference type="EMBL" id="PIPV01000001">
    <property type="protein sequence ID" value="RUO58058.1"/>
    <property type="molecule type" value="Genomic_DNA"/>
</dbReference>
<dbReference type="RefSeq" id="WP_110572000.1">
    <property type="nucleotide sequence ID" value="NZ_PIPV01000001.1"/>
</dbReference>
<gene>
    <name evidence="2" type="ORF">CWE25_00200</name>
</gene>
<evidence type="ECO:0000313" key="3">
    <source>
        <dbReference type="Proteomes" id="UP000287330"/>
    </source>
</evidence>
<organism evidence="2 3">
    <name type="scientific">Idiomarina fontislapidosi</name>
    <dbReference type="NCBI Taxonomy" id="263723"/>
    <lineage>
        <taxon>Bacteria</taxon>
        <taxon>Pseudomonadati</taxon>
        <taxon>Pseudomonadota</taxon>
        <taxon>Gammaproteobacteria</taxon>
        <taxon>Alteromonadales</taxon>
        <taxon>Idiomarinaceae</taxon>
        <taxon>Idiomarina</taxon>
    </lineage>
</organism>
<sequence>MNAVRRVFFALVLLTGALPTTQAHTFSTSFINIRAQAEGLTIRWQLTFHDLVALNQAWMPEAGISGELLNNNLDQLQRFAQQMLVLQAGSDRCQLELSDESPWSTITFAREQYIVLSLNGNCQADAFSQLAIDGVWQELPDHKIIVEGDVLGKAPRHVLDQNTPQFTR</sequence>
<keyword evidence="3" id="KW-1185">Reference proteome</keyword>
<dbReference type="OrthoDB" id="7067808at2"/>
<name>A0A432YAQ3_9GAMM</name>
<comment type="caution">
    <text evidence="2">The sequence shown here is derived from an EMBL/GenBank/DDBJ whole genome shotgun (WGS) entry which is preliminary data.</text>
</comment>
<dbReference type="Proteomes" id="UP000287330">
    <property type="component" value="Unassembled WGS sequence"/>
</dbReference>
<protein>
    <submittedName>
        <fullName evidence="2">Uncharacterized protein</fullName>
    </submittedName>
</protein>
<reference evidence="3" key="1">
    <citation type="journal article" date="2018" name="Front. Microbiol.">
        <title>Genome-Based Analysis Reveals the Taxonomy and Diversity of the Family Idiomarinaceae.</title>
        <authorList>
            <person name="Liu Y."/>
            <person name="Lai Q."/>
            <person name="Shao Z."/>
        </authorList>
    </citation>
    <scope>NUCLEOTIDE SEQUENCE [LARGE SCALE GENOMIC DNA]</scope>
    <source>
        <strain evidence="3">F23</strain>
    </source>
</reference>
<keyword evidence="1" id="KW-0732">Signal</keyword>
<accession>A0A432YAQ3</accession>
<evidence type="ECO:0000313" key="2">
    <source>
        <dbReference type="EMBL" id="RUO58058.1"/>
    </source>
</evidence>